<feature type="transmembrane region" description="Helical" evidence="5">
    <location>
        <begin position="199"/>
        <end position="220"/>
    </location>
</feature>
<keyword evidence="2 5" id="KW-0812">Transmembrane</keyword>
<accession>A0A915D318</accession>
<evidence type="ECO:0000313" key="6">
    <source>
        <dbReference type="Proteomes" id="UP000887574"/>
    </source>
</evidence>
<protein>
    <submittedName>
        <fullName evidence="7">Uncharacterized protein</fullName>
    </submittedName>
</protein>
<sequence length="247" mass="28404">MQLLEEVDKKIDCTDSHVLNIERYKAVVWERRWMALATFSAVIGIVLFVFAVLSPDWTTIDFTNTNLQHVNVQLGVFGEWRSVNTSNRKPEWISHFPEPASHRFLRLAGVYLKHYYRAQAAFCIIGLVMMLFTNGLALYSFTYHRYMFKRLVAFLYLFTAMCVVLCIEILLSSVDEWNTEVAHKHQGEWEYSAGQKNGIAVYLARTVVVINLIAAAVFAFGSKKQKGNHAATAEFEIEDRPVHCSRR</sequence>
<dbReference type="GO" id="GO:0016020">
    <property type="term" value="C:membrane"/>
    <property type="evidence" value="ECO:0007669"/>
    <property type="project" value="UniProtKB-SubCell"/>
</dbReference>
<evidence type="ECO:0000256" key="2">
    <source>
        <dbReference type="ARBA" id="ARBA00022692"/>
    </source>
</evidence>
<dbReference type="Gene3D" id="1.20.140.150">
    <property type="match status" value="1"/>
</dbReference>
<keyword evidence="6" id="KW-1185">Reference proteome</keyword>
<dbReference type="AlphaFoldDB" id="A0A915D318"/>
<dbReference type="InterPro" id="IPR004031">
    <property type="entry name" value="PMP22/EMP/MP20/Claudin"/>
</dbReference>
<evidence type="ECO:0000256" key="1">
    <source>
        <dbReference type="ARBA" id="ARBA00004141"/>
    </source>
</evidence>
<evidence type="ECO:0000256" key="3">
    <source>
        <dbReference type="ARBA" id="ARBA00022989"/>
    </source>
</evidence>
<keyword evidence="4 5" id="KW-0472">Membrane</keyword>
<comment type="subcellular location">
    <subcellularLocation>
        <location evidence="1">Membrane</location>
        <topology evidence="1">Multi-pass membrane protein</topology>
    </subcellularLocation>
</comment>
<evidence type="ECO:0000256" key="5">
    <source>
        <dbReference type="SAM" id="Phobius"/>
    </source>
</evidence>
<dbReference type="WBParaSite" id="jg15313">
    <property type="protein sequence ID" value="jg15313"/>
    <property type="gene ID" value="jg15313"/>
</dbReference>
<dbReference type="Pfam" id="PF13903">
    <property type="entry name" value="Claudin_2"/>
    <property type="match status" value="1"/>
</dbReference>
<feature type="transmembrane region" description="Helical" evidence="5">
    <location>
        <begin position="33"/>
        <end position="53"/>
    </location>
</feature>
<name>A0A915D318_9BILA</name>
<proteinExistence type="predicted"/>
<evidence type="ECO:0000256" key="4">
    <source>
        <dbReference type="ARBA" id="ARBA00023136"/>
    </source>
</evidence>
<dbReference type="Proteomes" id="UP000887574">
    <property type="component" value="Unplaced"/>
</dbReference>
<keyword evidence="3 5" id="KW-1133">Transmembrane helix</keyword>
<reference evidence="7" key="1">
    <citation type="submission" date="2022-11" db="UniProtKB">
        <authorList>
            <consortium name="WormBaseParasite"/>
        </authorList>
    </citation>
    <scope>IDENTIFICATION</scope>
</reference>
<evidence type="ECO:0000313" key="7">
    <source>
        <dbReference type="WBParaSite" id="jg15313"/>
    </source>
</evidence>
<organism evidence="6 7">
    <name type="scientific">Ditylenchus dipsaci</name>
    <dbReference type="NCBI Taxonomy" id="166011"/>
    <lineage>
        <taxon>Eukaryota</taxon>
        <taxon>Metazoa</taxon>
        <taxon>Ecdysozoa</taxon>
        <taxon>Nematoda</taxon>
        <taxon>Chromadorea</taxon>
        <taxon>Rhabditida</taxon>
        <taxon>Tylenchina</taxon>
        <taxon>Tylenchomorpha</taxon>
        <taxon>Sphaerularioidea</taxon>
        <taxon>Anguinidae</taxon>
        <taxon>Anguininae</taxon>
        <taxon>Ditylenchus</taxon>
    </lineage>
</organism>
<feature type="transmembrane region" description="Helical" evidence="5">
    <location>
        <begin position="118"/>
        <end position="139"/>
    </location>
</feature>
<feature type="transmembrane region" description="Helical" evidence="5">
    <location>
        <begin position="151"/>
        <end position="171"/>
    </location>
</feature>